<protein>
    <recommendedName>
        <fullName evidence="5">Zn(2)-C6 fungal-type domain-containing protein</fullName>
    </recommendedName>
</protein>
<organism evidence="3 4">
    <name type="scientific">Immersiella caudata</name>
    <dbReference type="NCBI Taxonomy" id="314043"/>
    <lineage>
        <taxon>Eukaryota</taxon>
        <taxon>Fungi</taxon>
        <taxon>Dikarya</taxon>
        <taxon>Ascomycota</taxon>
        <taxon>Pezizomycotina</taxon>
        <taxon>Sordariomycetes</taxon>
        <taxon>Sordariomycetidae</taxon>
        <taxon>Sordariales</taxon>
        <taxon>Lasiosphaeriaceae</taxon>
        <taxon>Immersiella</taxon>
    </lineage>
</organism>
<evidence type="ECO:0008006" key="5">
    <source>
        <dbReference type="Google" id="ProtNLM"/>
    </source>
</evidence>
<name>A0AA40BX04_9PEZI</name>
<reference evidence="3" key="1">
    <citation type="submission" date="2023-06" db="EMBL/GenBank/DDBJ databases">
        <title>Genome-scale phylogeny and comparative genomics of the fungal order Sordariales.</title>
        <authorList>
            <consortium name="Lawrence Berkeley National Laboratory"/>
            <person name="Hensen N."/>
            <person name="Bonometti L."/>
            <person name="Westerberg I."/>
            <person name="Brannstrom I.O."/>
            <person name="Guillou S."/>
            <person name="Cros-Aarteil S."/>
            <person name="Calhoun S."/>
            <person name="Haridas S."/>
            <person name="Kuo A."/>
            <person name="Mondo S."/>
            <person name="Pangilinan J."/>
            <person name="Riley R."/>
            <person name="Labutti K."/>
            <person name="Andreopoulos B."/>
            <person name="Lipzen A."/>
            <person name="Chen C."/>
            <person name="Yanf M."/>
            <person name="Daum C."/>
            <person name="Ng V."/>
            <person name="Clum A."/>
            <person name="Steindorff A."/>
            <person name="Ohm R."/>
            <person name="Martin F."/>
            <person name="Silar P."/>
            <person name="Natvig D."/>
            <person name="Lalanne C."/>
            <person name="Gautier V."/>
            <person name="Ament-Velasquez S.L."/>
            <person name="Kruys A."/>
            <person name="Hutchinson M.I."/>
            <person name="Powell A.J."/>
            <person name="Barry K."/>
            <person name="Miller A.N."/>
            <person name="Grigoriev I.V."/>
            <person name="Debuchy R."/>
            <person name="Gladieux P."/>
            <person name="Thoren M.H."/>
            <person name="Johannesson H."/>
        </authorList>
    </citation>
    <scope>NUCLEOTIDE SEQUENCE</scope>
    <source>
        <strain evidence="3">CBS 606.72</strain>
    </source>
</reference>
<dbReference type="GO" id="GO:0000981">
    <property type="term" value="F:DNA-binding transcription factor activity, RNA polymerase II-specific"/>
    <property type="evidence" value="ECO:0007669"/>
    <property type="project" value="InterPro"/>
</dbReference>
<gene>
    <name evidence="3" type="ORF">B0T14DRAFT_568311</name>
</gene>
<dbReference type="InterPro" id="IPR001138">
    <property type="entry name" value="Zn2Cys6_DnaBD"/>
</dbReference>
<feature type="region of interest" description="Disordered" evidence="2">
    <location>
        <begin position="165"/>
        <end position="185"/>
    </location>
</feature>
<dbReference type="CDD" id="cd00067">
    <property type="entry name" value="GAL4"/>
    <property type="match status" value="1"/>
</dbReference>
<dbReference type="Proteomes" id="UP001175000">
    <property type="component" value="Unassembled WGS sequence"/>
</dbReference>
<evidence type="ECO:0000313" key="4">
    <source>
        <dbReference type="Proteomes" id="UP001175000"/>
    </source>
</evidence>
<dbReference type="AlphaFoldDB" id="A0AA40BX04"/>
<evidence type="ECO:0000256" key="1">
    <source>
        <dbReference type="ARBA" id="ARBA00023242"/>
    </source>
</evidence>
<keyword evidence="1" id="KW-0539">Nucleus</keyword>
<dbReference type="GO" id="GO:0008270">
    <property type="term" value="F:zinc ion binding"/>
    <property type="evidence" value="ECO:0007669"/>
    <property type="project" value="InterPro"/>
</dbReference>
<proteinExistence type="predicted"/>
<evidence type="ECO:0000313" key="3">
    <source>
        <dbReference type="EMBL" id="KAK0616730.1"/>
    </source>
</evidence>
<keyword evidence="4" id="KW-1185">Reference proteome</keyword>
<dbReference type="EMBL" id="JAULSU010000005">
    <property type="protein sequence ID" value="KAK0616730.1"/>
    <property type="molecule type" value="Genomic_DNA"/>
</dbReference>
<sequence>MEISDSHPQGSPTVRRRIRPRKACVQCTRSKRKCDKRAPQLAPEVTEPPEGQITHGDLNHLGLSFLHPDSWHRSFGLEPIGESCESRISEEDLPKFIANLQQWMKTWLTNGHCPIIHCNLYRGQMPQCIQDAFTSLAAYHSATPHTKSSVLRIIRDRADRLINSQPVPTNLDIDPENPMTGFSSRSSTGRIFLALSPKPRLLGMMQRSM</sequence>
<accession>A0AA40BX04</accession>
<evidence type="ECO:0000256" key="2">
    <source>
        <dbReference type="SAM" id="MobiDB-lite"/>
    </source>
</evidence>
<comment type="caution">
    <text evidence="3">The sequence shown here is derived from an EMBL/GenBank/DDBJ whole genome shotgun (WGS) entry which is preliminary data.</text>
</comment>